<accession>A0ABQ6PT92</accession>
<evidence type="ECO:0000313" key="2">
    <source>
        <dbReference type="Proteomes" id="UP001338309"/>
    </source>
</evidence>
<dbReference type="EMBL" id="BTPD01000012">
    <property type="protein sequence ID" value="GMQ30856.1"/>
    <property type="molecule type" value="Genomic_DNA"/>
</dbReference>
<name>A0ABQ6PT92_9BACT</name>
<reference evidence="1 2" key="1">
    <citation type="submission" date="2023-08" db="EMBL/GenBank/DDBJ databases">
        <title>Draft genome sequence of Algoriphagus confluentis.</title>
        <authorList>
            <person name="Takatani N."/>
            <person name="Hosokawa M."/>
            <person name="Sawabe T."/>
        </authorList>
    </citation>
    <scope>NUCLEOTIDE SEQUENCE [LARGE SCALE GENOMIC DNA]</scope>
    <source>
        <strain evidence="1 2">NBRC 111222</strain>
    </source>
</reference>
<evidence type="ECO:0000313" key="1">
    <source>
        <dbReference type="EMBL" id="GMQ30856.1"/>
    </source>
</evidence>
<keyword evidence="2" id="KW-1185">Reference proteome</keyword>
<protein>
    <submittedName>
        <fullName evidence="1">Uncharacterized protein</fullName>
    </submittedName>
</protein>
<sequence length="41" mass="4383">MTGHSPLSRIIVTLSGVERSSTPLGLTKFAAFKIIPSLVEK</sequence>
<gene>
    <name evidence="1" type="ORF">Aconfl_34990</name>
</gene>
<dbReference type="Proteomes" id="UP001338309">
    <property type="component" value="Unassembled WGS sequence"/>
</dbReference>
<proteinExistence type="predicted"/>
<comment type="caution">
    <text evidence="1">The sequence shown here is derived from an EMBL/GenBank/DDBJ whole genome shotgun (WGS) entry which is preliminary data.</text>
</comment>
<organism evidence="1 2">
    <name type="scientific">Algoriphagus confluentis</name>
    <dbReference type="NCBI Taxonomy" id="1697556"/>
    <lineage>
        <taxon>Bacteria</taxon>
        <taxon>Pseudomonadati</taxon>
        <taxon>Bacteroidota</taxon>
        <taxon>Cytophagia</taxon>
        <taxon>Cytophagales</taxon>
        <taxon>Cyclobacteriaceae</taxon>
        <taxon>Algoriphagus</taxon>
    </lineage>
</organism>